<dbReference type="PANTHER" id="PTHR32011">
    <property type="entry name" value="OS08G0472400 PROTEIN"/>
    <property type="match status" value="1"/>
</dbReference>
<organism evidence="2 3">
    <name type="scientific">Dioscorea cayennensis subsp. rotundata</name>
    <name type="common">White Guinea yam</name>
    <name type="synonym">Dioscorea rotundata</name>
    <dbReference type="NCBI Taxonomy" id="55577"/>
    <lineage>
        <taxon>Eukaryota</taxon>
        <taxon>Viridiplantae</taxon>
        <taxon>Streptophyta</taxon>
        <taxon>Embryophyta</taxon>
        <taxon>Tracheophyta</taxon>
        <taxon>Spermatophyta</taxon>
        <taxon>Magnoliopsida</taxon>
        <taxon>Liliopsida</taxon>
        <taxon>Dioscoreales</taxon>
        <taxon>Dioscoreaceae</taxon>
        <taxon>Dioscorea</taxon>
    </lineage>
</organism>
<reference evidence="3" key="1">
    <citation type="submission" date="2025-08" db="UniProtKB">
        <authorList>
            <consortium name="RefSeq"/>
        </authorList>
    </citation>
    <scope>IDENTIFICATION</scope>
</reference>
<accession>A0AB40AHS1</accession>
<gene>
    <name evidence="3" type="primary">LOC120249872</name>
</gene>
<feature type="compositionally biased region" description="Low complexity" evidence="1">
    <location>
        <begin position="154"/>
        <end position="178"/>
    </location>
</feature>
<name>A0AB40AHS1_DIOCR</name>
<dbReference type="AlphaFoldDB" id="A0AB40AHS1"/>
<protein>
    <submittedName>
        <fullName evidence="3">NADPH oxidase activator-like</fullName>
    </submittedName>
</protein>
<evidence type="ECO:0000313" key="3">
    <source>
        <dbReference type="RefSeq" id="XP_039114497.1"/>
    </source>
</evidence>
<feature type="region of interest" description="Disordered" evidence="1">
    <location>
        <begin position="132"/>
        <end position="186"/>
    </location>
</feature>
<feature type="compositionally biased region" description="Low complexity" evidence="1">
    <location>
        <begin position="25"/>
        <end position="45"/>
    </location>
</feature>
<keyword evidence="2" id="KW-1185">Reference proteome</keyword>
<evidence type="ECO:0000313" key="2">
    <source>
        <dbReference type="Proteomes" id="UP001515500"/>
    </source>
</evidence>
<dbReference type="RefSeq" id="XP_039114497.1">
    <property type="nucleotide sequence ID" value="XM_039258563.1"/>
</dbReference>
<dbReference type="Proteomes" id="UP001515500">
    <property type="component" value="Chromosome 19"/>
</dbReference>
<proteinExistence type="predicted"/>
<sequence length="333" mass="35095">MTDVDRRPTAGLSPSHAAGLRRLSTRAASVSSSSSSSTSSSSSAPSIAGDSLLSAVHSSGLPLLPALTSSELALAEAILGLPLPPDLRSLLSLTLPFPLWRPLPRLLSALRLPLAATSLHLSRLPSNPLLSPPPLSSPSFPASTSLPSLPSPATPSSSSTIARSPSSPSISPTSSTASNPPPFPLSSRRSPRWIEFWSDAAAADRRRRSSSASPDEFLEIRPSKLPNWVGNYLCRIGSVLRDGGWEESDVSEMVHVADGSIVDGYDEKVALEKLVLKADRCSDSLRRAGWDSDEVSDALGFDYNPPSVRRRSVNLPPGLAAKIGKLAEAVSRS</sequence>
<feature type="compositionally biased region" description="Low complexity" evidence="1">
    <location>
        <begin position="137"/>
        <end position="148"/>
    </location>
</feature>
<dbReference type="GeneID" id="120249872"/>
<evidence type="ECO:0000256" key="1">
    <source>
        <dbReference type="SAM" id="MobiDB-lite"/>
    </source>
</evidence>
<feature type="region of interest" description="Disordered" evidence="1">
    <location>
        <begin position="1"/>
        <end position="45"/>
    </location>
</feature>
<dbReference type="PANTHER" id="PTHR32011:SF2">
    <property type="entry name" value="OS08G0472400 PROTEIN"/>
    <property type="match status" value="1"/>
</dbReference>